<feature type="domain" description="C2" evidence="2">
    <location>
        <begin position="255"/>
        <end position="371"/>
    </location>
</feature>
<accession>A0A7J8AIV7</accession>
<organism evidence="3 4">
    <name type="scientific">Myotis myotis</name>
    <name type="common">Greater mouse-eared bat</name>
    <name type="synonym">Vespertilio myotis</name>
    <dbReference type="NCBI Taxonomy" id="51298"/>
    <lineage>
        <taxon>Eukaryota</taxon>
        <taxon>Metazoa</taxon>
        <taxon>Chordata</taxon>
        <taxon>Craniata</taxon>
        <taxon>Vertebrata</taxon>
        <taxon>Euteleostomi</taxon>
        <taxon>Mammalia</taxon>
        <taxon>Eutheria</taxon>
        <taxon>Laurasiatheria</taxon>
        <taxon>Chiroptera</taxon>
        <taxon>Yangochiroptera</taxon>
        <taxon>Vespertilionidae</taxon>
        <taxon>Myotis</taxon>
    </lineage>
</organism>
<evidence type="ECO:0000313" key="4">
    <source>
        <dbReference type="Proteomes" id="UP000527355"/>
    </source>
</evidence>
<dbReference type="InterPro" id="IPR035892">
    <property type="entry name" value="C2_domain_sf"/>
</dbReference>
<dbReference type="VEuPathDB" id="HostDB:LOC118653081"/>
<feature type="region of interest" description="Disordered" evidence="1">
    <location>
        <begin position="160"/>
        <end position="180"/>
    </location>
</feature>
<dbReference type="Gene3D" id="2.60.40.150">
    <property type="entry name" value="C2 domain"/>
    <property type="match status" value="1"/>
</dbReference>
<feature type="region of interest" description="Disordered" evidence="1">
    <location>
        <begin position="201"/>
        <end position="242"/>
    </location>
</feature>
<gene>
    <name evidence="3" type="ORF">mMyoMyo1_001818</name>
</gene>
<dbReference type="AlphaFoldDB" id="A0A7J8AIV7"/>
<evidence type="ECO:0000256" key="1">
    <source>
        <dbReference type="SAM" id="MobiDB-lite"/>
    </source>
</evidence>
<evidence type="ECO:0000313" key="3">
    <source>
        <dbReference type="EMBL" id="KAF6386159.1"/>
    </source>
</evidence>
<name>A0A7J8AIV7_MYOMY</name>
<evidence type="ECO:0000259" key="2">
    <source>
        <dbReference type="PROSITE" id="PS50004"/>
    </source>
</evidence>
<proteinExistence type="predicted"/>
<comment type="caution">
    <text evidence="3">The sequence shown here is derived from an EMBL/GenBank/DDBJ whole genome shotgun (WGS) entry which is preliminary data.</text>
</comment>
<feature type="compositionally biased region" description="Polar residues" evidence="1">
    <location>
        <begin position="221"/>
        <end position="233"/>
    </location>
</feature>
<sequence length="371" mass="39679">MWCLERLGLGPECLLRGGNGRLQGRARRTTANAPAKCANVLTPDRIPDFCIPPRFAPCPVLAAHRDSWVKKAGTDAAAGRTDWDPRSQAALSLPHLPRARTTYGFCALLESPHTRRKESLFLGGPGAAALLQPPVLRPRAHTYGGGGDAPLWSRGVRFTAPAASGGSRPPRNTFALRPRGHRLLRAPEGLLSRALQARRSRGLARARSVSSGDLDEERRASSGSPARTCSASPPSDAGPRPELLEAEGTVALGRAGGALRLAAEYSPASGRLRLRLLRPEDPAGAASDPCAVGCRVSLVLPPPGKTRQQRSAVVRRSRKAVFDQDFCFEGLSEDEVRRLAVRVKAEDKGRGLKRGRLLGQGELLLGSLLLL</sequence>
<dbReference type="PANTHER" id="PTHR47226">
    <property type="entry name" value="C2 CALCIUM-DEPENDENT DOMAIN-CONTAINING PROTEIN 4A"/>
    <property type="match status" value="1"/>
</dbReference>
<dbReference type="OrthoDB" id="9947256at2759"/>
<dbReference type="InterPro" id="IPR000008">
    <property type="entry name" value="C2_dom"/>
</dbReference>
<dbReference type="InterPro" id="IPR039208">
    <property type="entry name" value="C2_Ca-dependent_4"/>
</dbReference>
<dbReference type="SUPFAM" id="SSF49562">
    <property type="entry name" value="C2 domain (Calcium/lipid-binding domain, CaLB)"/>
    <property type="match status" value="1"/>
</dbReference>
<reference evidence="3 4" key="1">
    <citation type="journal article" date="2020" name="Nature">
        <title>Six reference-quality genomes reveal evolution of bat adaptations.</title>
        <authorList>
            <person name="Jebb D."/>
            <person name="Huang Z."/>
            <person name="Pippel M."/>
            <person name="Hughes G.M."/>
            <person name="Lavrichenko K."/>
            <person name="Devanna P."/>
            <person name="Winkler S."/>
            <person name="Jermiin L.S."/>
            <person name="Skirmuntt E.C."/>
            <person name="Katzourakis A."/>
            <person name="Burkitt-Gray L."/>
            <person name="Ray D.A."/>
            <person name="Sullivan K.A.M."/>
            <person name="Roscito J.G."/>
            <person name="Kirilenko B.M."/>
            <person name="Davalos L.M."/>
            <person name="Corthals A.P."/>
            <person name="Power M.L."/>
            <person name="Jones G."/>
            <person name="Ransome R.D."/>
            <person name="Dechmann D.K.N."/>
            <person name="Locatelli A.G."/>
            <person name="Puechmaille S.J."/>
            <person name="Fedrigo O."/>
            <person name="Jarvis E.D."/>
            <person name="Hiller M."/>
            <person name="Vernes S.C."/>
            <person name="Myers E.W."/>
            <person name="Teeling E.C."/>
        </authorList>
    </citation>
    <scope>NUCLEOTIDE SEQUENCE [LARGE SCALE GENOMIC DNA]</scope>
    <source>
        <strain evidence="3">MMyoMyo1</strain>
        <tissue evidence="3">Flight muscle</tissue>
    </source>
</reference>
<keyword evidence="4" id="KW-1185">Reference proteome</keyword>
<protein>
    <submittedName>
        <fullName evidence="3">C2 calcium dependent domain containing 4A</fullName>
    </submittedName>
</protein>
<dbReference type="PROSITE" id="PS50004">
    <property type="entry name" value="C2"/>
    <property type="match status" value="1"/>
</dbReference>
<dbReference type="Proteomes" id="UP000527355">
    <property type="component" value="Unassembled WGS sequence"/>
</dbReference>
<dbReference type="PANTHER" id="PTHR47226:SF3">
    <property type="entry name" value="C2 CALCIUM-DEPENDENT DOMAIN-CONTAINING PROTEIN 4A"/>
    <property type="match status" value="1"/>
</dbReference>
<dbReference type="EMBL" id="JABWUV010000001">
    <property type="protein sequence ID" value="KAF6386159.1"/>
    <property type="molecule type" value="Genomic_DNA"/>
</dbReference>